<dbReference type="GO" id="GO:0009253">
    <property type="term" value="P:peptidoglycan catabolic process"/>
    <property type="evidence" value="ECO:0007669"/>
    <property type="project" value="TreeGrafter"/>
</dbReference>
<accession>A0A9X0WKY4</accession>
<dbReference type="NCBIfam" id="TIGR02282">
    <property type="entry name" value="MltB"/>
    <property type="match status" value="1"/>
</dbReference>
<dbReference type="Gene3D" id="1.10.530.10">
    <property type="match status" value="1"/>
</dbReference>
<evidence type="ECO:0000313" key="3">
    <source>
        <dbReference type="EMBL" id="MBK1646619.1"/>
    </source>
</evidence>
<comment type="caution">
    <text evidence="3">The sequence shown here is derived from an EMBL/GenBank/DDBJ whole genome shotgun (WGS) entry which is preliminary data.</text>
</comment>
<feature type="domain" description="Transglycosylase SLT" evidence="2">
    <location>
        <begin position="65"/>
        <end position="360"/>
    </location>
</feature>
<gene>
    <name evidence="3" type="primary">mltB</name>
    <name evidence="3" type="ORF">CKO25_18645</name>
</gene>
<dbReference type="EMBL" id="NRSD01000029">
    <property type="protein sequence ID" value="MBK1646619.1"/>
    <property type="molecule type" value="Genomic_DNA"/>
</dbReference>
<dbReference type="AlphaFoldDB" id="A0A9X0WKY4"/>
<dbReference type="FunFam" id="1.10.8.350:FF:000001">
    <property type="entry name" value="Lytic murein transglycosylase B"/>
    <property type="match status" value="1"/>
</dbReference>
<dbReference type="InterPro" id="IPR023346">
    <property type="entry name" value="Lysozyme-like_dom_sf"/>
</dbReference>
<evidence type="ECO:0000256" key="1">
    <source>
        <dbReference type="PIRSR" id="PIRSR611757-1"/>
    </source>
</evidence>
<evidence type="ECO:0000259" key="2">
    <source>
        <dbReference type="Pfam" id="PF13406"/>
    </source>
</evidence>
<dbReference type="Pfam" id="PF13406">
    <property type="entry name" value="SLT_2"/>
    <property type="match status" value="1"/>
</dbReference>
<evidence type="ECO:0000313" key="4">
    <source>
        <dbReference type="Proteomes" id="UP001138802"/>
    </source>
</evidence>
<dbReference type="Proteomes" id="UP001138802">
    <property type="component" value="Unassembled WGS sequence"/>
</dbReference>
<dbReference type="InterPro" id="IPR011757">
    <property type="entry name" value="Lytic_transglycosylase_MltB"/>
</dbReference>
<keyword evidence="4" id="KW-1185">Reference proteome</keyword>
<dbReference type="GO" id="GO:0008933">
    <property type="term" value="F:peptidoglycan lytic transglycosylase activity"/>
    <property type="evidence" value="ECO:0007669"/>
    <property type="project" value="TreeGrafter"/>
</dbReference>
<dbReference type="InterPro" id="IPR043426">
    <property type="entry name" value="MltB-like"/>
</dbReference>
<dbReference type="Gene3D" id="1.10.8.350">
    <property type="entry name" value="Bacterial muramidase"/>
    <property type="match status" value="1"/>
</dbReference>
<dbReference type="SUPFAM" id="SSF53955">
    <property type="entry name" value="Lysozyme-like"/>
    <property type="match status" value="1"/>
</dbReference>
<sequence length="371" mass="40793">MARGRATTSRLRSHACRLRDARRPHPVRLAAPSTWRQRVTPRLVLCAFLAFASGLAAAPAIAPADVDAFVREMTERHGFDADALRTLLAQAEYRQGIIDAMNRPYEGLPWYRYQSLFVTPERIEGGSEYWRENQDTLARAHALHGVDPSIIVAIIGVETNYGRNLGQHAVIDALTTLGFAYPRRARFFRGELESFLLLAREEGMDPLEPVGSYAGAMGKPQFIPSSYRAYAIDFDGDGRRDLWNSDADAIGSVANYLARHGWQPGAAIAFPVDLSAAPPPDLAIAEKAPLEPNTTLAALTAAGLVAREAAAAQLDPTTAAILIRLEEPDAAYWIGLRNFYVITRYNHSTLYAMAVYQLSQAIRARVDGSAW</sequence>
<name>A0A9X0WKY4_9GAMM</name>
<dbReference type="InterPro" id="IPR031304">
    <property type="entry name" value="SLT_2"/>
</dbReference>
<organism evidence="3 4">
    <name type="scientific">Thiocapsa imhoffii</name>
    <dbReference type="NCBI Taxonomy" id="382777"/>
    <lineage>
        <taxon>Bacteria</taxon>
        <taxon>Pseudomonadati</taxon>
        <taxon>Pseudomonadota</taxon>
        <taxon>Gammaproteobacteria</taxon>
        <taxon>Chromatiales</taxon>
        <taxon>Chromatiaceae</taxon>
        <taxon>Thiocapsa</taxon>
    </lineage>
</organism>
<protein>
    <submittedName>
        <fullName evidence="3">Lytic murein transglycosylase B</fullName>
    </submittedName>
</protein>
<dbReference type="PANTHER" id="PTHR30163:SF9">
    <property type="entry name" value="MEMBRANE-BOUND LYTIC MUREIN TRANSGLYCOSYLASE B"/>
    <property type="match status" value="1"/>
</dbReference>
<proteinExistence type="predicted"/>
<dbReference type="PANTHER" id="PTHR30163">
    <property type="entry name" value="MEMBRANE-BOUND LYTIC MUREIN TRANSGLYCOSYLASE B"/>
    <property type="match status" value="1"/>
</dbReference>
<dbReference type="CDD" id="cd13399">
    <property type="entry name" value="Slt35-like"/>
    <property type="match status" value="1"/>
</dbReference>
<feature type="active site" evidence="1">
    <location>
        <position position="158"/>
    </location>
</feature>
<reference evidence="3 4" key="1">
    <citation type="journal article" date="2020" name="Microorganisms">
        <title>Osmotic Adaptation and Compatible Solute Biosynthesis of Phototrophic Bacteria as Revealed from Genome Analyses.</title>
        <authorList>
            <person name="Imhoff J.F."/>
            <person name="Rahn T."/>
            <person name="Kunzel S."/>
            <person name="Keller A."/>
            <person name="Neulinger S.C."/>
        </authorList>
    </citation>
    <scope>NUCLEOTIDE SEQUENCE [LARGE SCALE GENOMIC DNA]</scope>
    <source>
        <strain evidence="3 4">DSM 21303</strain>
    </source>
</reference>